<dbReference type="RefSeq" id="XP_001748714.1">
    <property type="nucleotide sequence ID" value="XM_001748662.1"/>
</dbReference>
<evidence type="ECO:0000256" key="1">
    <source>
        <dbReference type="SAM" id="Coils"/>
    </source>
</evidence>
<dbReference type="EMBL" id="CH991565">
    <property type="protein sequence ID" value="EDQ86601.1"/>
    <property type="molecule type" value="Genomic_DNA"/>
</dbReference>
<feature type="coiled-coil region" evidence="1">
    <location>
        <begin position="145"/>
        <end position="193"/>
    </location>
</feature>
<gene>
    <name evidence="2" type="ORF">MONBRDRAFT_10903</name>
</gene>
<dbReference type="Proteomes" id="UP000001357">
    <property type="component" value="Unassembled WGS sequence"/>
</dbReference>
<dbReference type="AlphaFoldDB" id="A9V7K7"/>
<name>A9V7K7_MONBE</name>
<keyword evidence="3" id="KW-1185">Reference proteome</keyword>
<evidence type="ECO:0000313" key="3">
    <source>
        <dbReference type="Proteomes" id="UP000001357"/>
    </source>
</evidence>
<sequence length="193" mass="21457">MALQRPAHMAAHICLGLLGFSGHPTAFRAVKETSAIPTSVHRQCHSFATNAHFFSPVPCTGVPASALVPRWFLTYPPDLGSIEWLGCIIGIRLWLEYCSFKTRQATQAGARFTVYADKFQTPFSKIDFEKRVAGQLDASDKDNSLAATRARLAAAQEESHKLKQDLERVNKEEDELQLQLRKLEAELSQLGAM</sequence>
<proteinExistence type="predicted"/>
<evidence type="ECO:0000313" key="2">
    <source>
        <dbReference type="EMBL" id="EDQ86601.1"/>
    </source>
</evidence>
<dbReference type="GeneID" id="5893885"/>
<accession>A9V7K7</accession>
<keyword evidence="1" id="KW-0175">Coiled coil</keyword>
<dbReference type="KEGG" id="mbr:MONBRDRAFT_10903"/>
<reference evidence="2 3" key="1">
    <citation type="journal article" date="2008" name="Nature">
        <title>The genome of the choanoflagellate Monosiga brevicollis and the origin of metazoans.</title>
        <authorList>
            <consortium name="JGI Sequencing"/>
            <person name="King N."/>
            <person name="Westbrook M.J."/>
            <person name="Young S.L."/>
            <person name="Kuo A."/>
            <person name="Abedin M."/>
            <person name="Chapman J."/>
            <person name="Fairclough S."/>
            <person name="Hellsten U."/>
            <person name="Isogai Y."/>
            <person name="Letunic I."/>
            <person name="Marr M."/>
            <person name="Pincus D."/>
            <person name="Putnam N."/>
            <person name="Rokas A."/>
            <person name="Wright K.J."/>
            <person name="Zuzow R."/>
            <person name="Dirks W."/>
            <person name="Good M."/>
            <person name="Goodstein D."/>
            <person name="Lemons D."/>
            <person name="Li W."/>
            <person name="Lyons J.B."/>
            <person name="Morris A."/>
            <person name="Nichols S."/>
            <person name="Richter D.J."/>
            <person name="Salamov A."/>
            <person name="Bork P."/>
            <person name="Lim W.A."/>
            <person name="Manning G."/>
            <person name="Miller W.T."/>
            <person name="McGinnis W."/>
            <person name="Shapiro H."/>
            <person name="Tjian R."/>
            <person name="Grigoriev I.V."/>
            <person name="Rokhsar D."/>
        </authorList>
    </citation>
    <scope>NUCLEOTIDE SEQUENCE [LARGE SCALE GENOMIC DNA]</scope>
    <source>
        <strain evidence="3">MX1 / ATCC 50154</strain>
    </source>
</reference>
<protein>
    <submittedName>
        <fullName evidence="2">Uncharacterized protein</fullName>
    </submittedName>
</protein>
<organism evidence="2 3">
    <name type="scientific">Monosiga brevicollis</name>
    <name type="common">Choanoflagellate</name>
    <dbReference type="NCBI Taxonomy" id="81824"/>
    <lineage>
        <taxon>Eukaryota</taxon>
        <taxon>Choanoflagellata</taxon>
        <taxon>Craspedida</taxon>
        <taxon>Salpingoecidae</taxon>
        <taxon>Monosiga</taxon>
    </lineage>
</organism>
<dbReference type="InParanoid" id="A9V7K7"/>